<evidence type="ECO:0000313" key="3">
    <source>
        <dbReference type="Proteomes" id="UP000248918"/>
    </source>
</evidence>
<name>A0A329B7M6_9BURK</name>
<reference evidence="2 3" key="1">
    <citation type="submission" date="2018-06" db="EMBL/GenBank/DDBJ databases">
        <title>Genomic Encyclopedia of Type Strains, Phase III (KMG-III): the genomes of soil and plant-associated and newly described type strains.</title>
        <authorList>
            <person name="Whitman W."/>
        </authorList>
    </citation>
    <scope>NUCLEOTIDE SEQUENCE [LARGE SCALE GENOMIC DNA]</scope>
    <source>
        <strain evidence="2 3">LMG 23644</strain>
    </source>
</reference>
<evidence type="ECO:0000313" key="2">
    <source>
        <dbReference type="EMBL" id="RAS14927.1"/>
    </source>
</evidence>
<organism evidence="2 3">
    <name type="scientific">Paraburkholderia bryophila</name>
    <dbReference type="NCBI Taxonomy" id="420952"/>
    <lineage>
        <taxon>Bacteria</taxon>
        <taxon>Pseudomonadati</taxon>
        <taxon>Pseudomonadota</taxon>
        <taxon>Betaproteobacteria</taxon>
        <taxon>Burkholderiales</taxon>
        <taxon>Burkholderiaceae</taxon>
        <taxon>Paraburkholderia</taxon>
    </lineage>
</organism>
<dbReference type="Pfam" id="PF01075">
    <property type="entry name" value="Glyco_transf_9"/>
    <property type="match status" value="1"/>
</dbReference>
<keyword evidence="2" id="KW-0808">Transferase</keyword>
<evidence type="ECO:0000256" key="1">
    <source>
        <dbReference type="SAM" id="MobiDB-lite"/>
    </source>
</evidence>
<dbReference type="Gene3D" id="3.40.50.2000">
    <property type="entry name" value="Glycogen Phosphorylase B"/>
    <property type="match status" value="1"/>
</dbReference>
<dbReference type="EMBL" id="QLTK01000062">
    <property type="protein sequence ID" value="RAS14927.1"/>
    <property type="molecule type" value="Genomic_DNA"/>
</dbReference>
<accession>A0A329B7M6</accession>
<proteinExistence type="predicted"/>
<dbReference type="GO" id="GO:0016757">
    <property type="term" value="F:glycosyltransferase activity"/>
    <property type="evidence" value="ECO:0007669"/>
    <property type="project" value="InterPro"/>
</dbReference>
<dbReference type="Proteomes" id="UP000248918">
    <property type="component" value="Unassembled WGS sequence"/>
</dbReference>
<sequence length="363" mass="40930">MARIGRRIFKNRLSIPRVLSVSRIKRNALMLLSGQQLLIASDAPQTTRKLLWYYDWATIGDSIMDLSQRFLIDPRIAIDLCMPHGPIELFIGDERFRRVSRSLDDCDARYDMVIVQSLSTKTIFKKIQYHPFTPWLSIMAHRRDERFSRIQLAYEQIARVFKPREAGPIEPALTVPALGTRRPRPFTISIAVGGGDKRRTYGNWAELVRLISSSWPEQIPSPSFILIGAGKTALDTVKAVCEQQDCGHVESHIDLPNVAAAAELIQRSSFFIGADGGLMHIAAALGKPGVAIFCEIKPEWRLHSNSKIRTVFSEQDINSIPAKRVASEVTNYCRELTQETRSNRSIKRSASSNVRVSKRMAAE</sequence>
<dbReference type="AlphaFoldDB" id="A0A329B7M6"/>
<gene>
    <name evidence="2" type="ORF">BX591_1625</name>
</gene>
<protein>
    <submittedName>
        <fullName evidence="2">Glycosyl transferase family 9 (Putative heptosyltransferase)</fullName>
    </submittedName>
</protein>
<dbReference type="SUPFAM" id="SSF53756">
    <property type="entry name" value="UDP-Glycosyltransferase/glycogen phosphorylase"/>
    <property type="match status" value="1"/>
</dbReference>
<feature type="region of interest" description="Disordered" evidence="1">
    <location>
        <begin position="343"/>
        <end position="363"/>
    </location>
</feature>
<dbReference type="RefSeq" id="WP_167444690.1">
    <property type="nucleotide sequence ID" value="NZ_CADFFP010000054.1"/>
</dbReference>
<dbReference type="InterPro" id="IPR002201">
    <property type="entry name" value="Glyco_trans_9"/>
</dbReference>
<comment type="caution">
    <text evidence="2">The sequence shown here is derived from an EMBL/GenBank/DDBJ whole genome shotgun (WGS) entry which is preliminary data.</text>
</comment>